<feature type="compositionally biased region" description="Gly residues" evidence="1">
    <location>
        <begin position="70"/>
        <end position="81"/>
    </location>
</feature>
<evidence type="ECO:0000313" key="2">
    <source>
        <dbReference type="EMBL" id="EPE05319.1"/>
    </source>
</evidence>
<dbReference type="STRING" id="1262450.S3BVQ7"/>
<dbReference type="Proteomes" id="UP000016923">
    <property type="component" value="Unassembled WGS sequence"/>
</dbReference>
<feature type="region of interest" description="Disordered" evidence="1">
    <location>
        <begin position="1"/>
        <end position="99"/>
    </location>
</feature>
<dbReference type="VEuPathDB" id="FungiDB:F503_03924"/>
<feature type="region of interest" description="Disordered" evidence="1">
    <location>
        <begin position="115"/>
        <end position="145"/>
    </location>
</feature>
<organism evidence="2 3">
    <name type="scientific">Ophiostoma piceae (strain UAMH 11346)</name>
    <name type="common">Sap stain fungus</name>
    <dbReference type="NCBI Taxonomy" id="1262450"/>
    <lineage>
        <taxon>Eukaryota</taxon>
        <taxon>Fungi</taxon>
        <taxon>Dikarya</taxon>
        <taxon>Ascomycota</taxon>
        <taxon>Pezizomycotina</taxon>
        <taxon>Sordariomycetes</taxon>
        <taxon>Sordariomycetidae</taxon>
        <taxon>Ophiostomatales</taxon>
        <taxon>Ophiostomataceae</taxon>
        <taxon>Ophiostoma</taxon>
    </lineage>
</organism>
<feature type="compositionally biased region" description="Polar residues" evidence="1">
    <location>
        <begin position="205"/>
        <end position="223"/>
    </location>
</feature>
<gene>
    <name evidence="2" type="ORF">F503_03924</name>
</gene>
<dbReference type="HOGENOM" id="CLU_035845_1_1_1"/>
<dbReference type="EMBL" id="KE148157">
    <property type="protein sequence ID" value="EPE05319.1"/>
    <property type="molecule type" value="Genomic_DNA"/>
</dbReference>
<feature type="region of interest" description="Disordered" evidence="1">
    <location>
        <begin position="382"/>
        <end position="405"/>
    </location>
</feature>
<reference evidence="2 3" key="1">
    <citation type="journal article" date="2013" name="BMC Genomics">
        <title>The genome and transcriptome of the pine saprophyte Ophiostoma piceae, and a comparison with the bark beetle-associated pine pathogen Grosmannia clavigera.</title>
        <authorList>
            <person name="Haridas S."/>
            <person name="Wang Y."/>
            <person name="Lim L."/>
            <person name="Massoumi Alamouti S."/>
            <person name="Jackman S."/>
            <person name="Docking R."/>
            <person name="Robertson G."/>
            <person name="Birol I."/>
            <person name="Bohlmann J."/>
            <person name="Breuil C."/>
        </authorList>
    </citation>
    <scope>NUCLEOTIDE SEQUENCE [LARGE SCALE GENOMIC DNA]</scope>
    <source>
        <strain evidence="2 3">UAMH 11346</strain>
    </source>
</reference>
<evidence type="ECO:0000256" key="1">
    <source>
        <dbReference type="SAM" id="MobiDB-lite"/>
    </source>
</evidence>
<accession>S3BVQ7</accession>
<feature type="compositionally biased region" description="Low complexity" evidence="1">
    <location>
        <begin position="29"/>
        <end position="50"/>
    </location>
</feature>
<evidence type="ECO:0000313" key="3">
    <source>
        <dbReference type="Proteomes" id="UP000016923"/>
    </source>
</evidence>
<name>S3BVQ7_OPHP1</name>
<keyword evidence="3" id="KW-1185">Reference proteome</keyword>
<feature type="compositionally biased region" description="Acidic residues" evidence="1">
    <location>
        <begin position="227"/>
        <end position="238"/>
    </location>
</feature>
<dbReference type="AlphaFoldDB" id="S3BVQ7"/>
<dbReference type="OrthoDB" id="5315820at2759"/>
<protein>
    <submittedName>
        <fullName evidence="2">Uncharacterized protein</fullName>
    </submittedName>
</protein>
<feature type="compositionally biased region" description="Polar residues" evidence="1">
    <location>
        <begin position="244"/>
        <end position="253"/>
    </location>
</feature>
<dbReference type="eggNOG" id="ENOG502SQG8">
    <property type="taxonomic scope" value="Eukaryota"/>
</dbReference>
<proteinExistence type="predicted"/>
<feature type="compositionally biased region" description="Low complexity" evidence="1">
    <location>
        <begin position="1"/>
        <end position="11"/>
    </location>
</feature>
<sequence>MAQQASQAMQAVQPTLFNMPPEPQSNPDTPSEIPGTPTSTTTSLSAISTTAMKDGQRGGHIPPLLLDGSGVRGSGVGGGDGSSHRLGHQHNPSTNSLEAERADRISRLTGLSGISTLRPTYAPNRGSAASVTSGGGGGGSVGNNNSHRFSGSGVFATTPTSTSGGSLGSLGLLSNNMAVPGPLTPAFFDAQGQPVAITKMSTVGTASATDSISGRTLDDNSTADGDTMTEDGDDDSSSDDIKSVGTNYRYSNSRRGEGEAMMMDDDNLDNASRSVGGYEDRMSDDDGAASLVGFGEGAGSTVSGPIYHRRPLPSSTGSSAGAMAANNMSIANNYNNVNGSSSSGHIAACLLERTSSGLSDIAVMGSTSGSATGRRAEYIRSPLDLGSGGSPTAPAPMALDDDVFT</sequence>
<feature type="region of interest" description="Disordered" evidence="1">
    <location>
        <begin position="205"/>
        <end position="320"/>
    </location>
</feature>